<evidence type="ECO:0000313" key="2">
    <source>
        <dbReference type="WBParaSite" id="PDA_v2.g27458.t1"/>
    </source>
</evidence>
<accession>A0A914Q7P4</accession>
<name>A0A914Q7P4_9BILA</name>
<dbReference type="Proteomes" id="UP000887578">
    <property type="component" value="Unplaced"/>
</dbReference>
<evidence type="ECO:0000313" key="1">
    <source>
        <dbReference type="Proteomes" id="UP000887578"/>
    </source>
</evidence>
<keyword evidence="1" id="KW-1185">Reference proteome</keyword>
<organism evidence="1 2">
    <name type="scientific">Panagrolaimus davidi</name>
    <dbReference type="NCBI Taxonomy" id="227884"/>
    <lineage>
        <taxon>Eukaryota</taxon>
        <taxon>Metazoa</taxon>
        <taxon>Ecdysozoa</taxon>
        <taxon>Nematoda</taxon>
        <taxon>Chromadorea</taxon>
        <taxon>Rhabditida</taxon>
        <taxon>Tylenchina</taxon>
        <taxon>Panagrolaimomorpha</taxon>
        <taxon>Panagrolaimoidea</taxon>
        <taxon>Panagrolaimidae</taxon>
        <taxon>Panagrolaimus</taxon>
    </lineage>
</organism>
<proteinExistence type="predicted"/>
<dbReference type="WBParaSite" id="PDA_v2.g27458.t1">
    <property type="protein sequence ID" value="PDA_v2.g27458.t1"/>
    <property type="gene ID" value="PDA_v2.g27458"/>
</dbReference>
<protein>
    <submittedName>
        <fullName evidence="2">Uncharacterized protein</fullName>
    </submittedName>
</protein>
<reference evidence="2" key="1">
    <citation type="submission" date="2022-11" db="UniProtKB">
        <authorList>
            <consortium name="WormBaseParasite"/>
        </authorList>
    </citation>
    <scope>IDENTIFICATION</scope>
</reference>
<sequence>MEKNRDTITDVTEPIIINCPGASLEFFISLIKNENDKNLFETLTAKNKQKLIKLIQDLCILDSDIFLNSAADYILGILQTKKGRKMDWNAIREYFGFESDFTAKERKIILESEKLEYLLSINTENFTFPFPNKNLYSLKTDFSTPMNILISRIIQRSNPETSHLLSLINKTIKNEIDRYPIKLLEFRAYHHGWVLDLNTKRGFHDFLKFEKCNEIYFNVLKKRKVIASKKFEIDFDDRIPKQEIYECISSKFPISKNVEVIFSSPYKSMYNFDVTKIQCSSIYIKFDSFDEKTEIKFDEVYNHLIAKDLSKKIKMEFCDDAFNFFHPNQNLIFYKKENASKFYKLEIIWMGAKMEKVLPAFMEFLSDCMEDDGTIASSDEFPGAPIHGAKPDFRYYYPVSDIKKLLKCETV</sequence>
<dbReference type="AlphaFoldDB" id="A0A914Q7P4"/>